<evidence type="ECO:0000313" key="2">
    <source>
        <dbReference type="Proteomes" id="UP000644749"/>
    </source>
</evidence>
<dbReference type="EMBL" id="JAESHT010000009">
    <property type="protein sequence ID" value="MBL3674166.1"/>
    <property type="molecule type" value="Genomic_DNA"/>
</dbReference>
<accession>A0ABS1S609</accession>
<keyword evidence="2" id="KW-1185">Reference proteome</keyword>
<evidence type="ECO:0000313" key="1">
    <source>
        <dbReference type="EMBL" id="MBL3674166.1"/>
    </source>
</evidence>
<dbReference type="Proteomes" id="UP000644749">
    <property type="component" value="Unassembled WGS sequence"/>
</dbReference>
<proteinExistence type="predicted"/>
<reference evidence="1 2" key="1">
    <citation type="submission" date="2021-01" db="EMBL/GenBank/DDBJ databases">
        <title>011410 draft genome.</title>
        <authorList>
            <person name="Lang L."/>
        </authorList>
    </citation>
    <scope>NUCLEOTIDE SEQUENCE [LARGE SCALE GENOMIC DNA]</scope>
    <source>
        <strain evidence="1 2">KCTC 42845</strain>
    </source>
</reference>
<dbReference type="RefSeq" id="WP_191309756.1">
    <property type="nucleotide sequence ID" value="NZ_BNCL01000006.1"/>
</dbReference>
<organism evidence="1 2">
    <name type="scientific">Paracoccus aerius</name>
    <dbReference type="NCBI Taxonomy" id="1915382"/>
    <lineage>
        <taxon>Bacteria</taxon>
        <taxon>Pseudomonadati</taxon>
        <taxon>Pseudomonadota</taxon>
        <taxon>Alphaproteobacteria</taxon>
        <taxon>Rhodobacterales</taxon>
        <taxon>Paracoccaceae</taxon>
        <taxon>Paracoccus</taxon>
    </lineage>
</organism>
<comment type="caution">
    <text evidence="1">The sequence shown here is derived from an EMBL/GenBank/DDBJ whole genome shotgun (WGS) entry which is preliminary data.</text>
</comment>
<sequence length="59" mass="6786">MMRHFPPIRKRLIIIVLVTRFPPDMLGITALDGPAVPPEKEIAFYLDEVHHALDREHAT</sequence>
<gene>
    <name evidence="1" type="ORF">JL111_11780</name>
</gene>
<name>A0ABS1S609_9RHOB</name>
<protein>
    <submittedName>
        <fullName evidence="1">Uncharacterized protein</fullName>
    </submittedName>
</protein>